<comment type="caution">
    <text evidence="4">The sequence shown here is derived from an EMBL/GenBank/DDBJ whole genome shotgun (WGS) entry which is preliminary data.</text>
</comment>
<evidence type="ECO:0000256" key="1">
    <source>
        <dbReference type="ARBA" id="ARBA00022679"/>
    </source>
</evidence>
<keyword evidence="2" id="KW-0012">Acyltransferase</keyword>
<accession>A0A4R6WYB1</accession>
<evidence type="ECO:0000259" key="3">
    <source>
        <dbReference type="PROSITE" id="PS51186"/>
    </source>
</evidence>
<dbReference type="RefSeq" id="WP_133564471.1">
    <property type="nucleotide sequence ID" value="NZ_SNZA01000006.1"/>
</dbReference>
<dbReference type="AlphaFoldDB" id="A0A4R6WYB1"/>
<sequence length="189" mass="21304">MQTLSFDIQHQLNTLQSQQALELYAQAICLELHGMDLEPEKVQRLLQTVVDWRYGVYALSAGEVVGIAGFQQPSGSFTGAGNWRSILKALGYKAFWRLMRSPLNHGPQHFADSEMWHNGLYVAPAHRRQGIAKALLQRIADVAKYQGYQQLTLRVAHDNNTAKTLYQTLGYQPQQATSAYQCLTKIVLN</sequence>
<dbReference type="InterPro" id="IPR016181">
    <property type="entry name" value="Acyl_CoA_acyltransferase"/>
</dbReference>
<evidence type="ECO:0000313" key="4">
    <source>
        <dbReference type="EMBL" id="TDR06204.1"/>
    </source>
</evidence>
<dbReference type="GO" id="GO:0016747">
    <property type="term" value="F:acyltransferase activity, transferring groups other than amino-acyl groups"/>
    <property type="evidence" value="ECO:0007669"/>
    <property type="project" value="InterPro"/>
</dbReference>
<name>A0A4R6WYB1_9GAMM</name>
<protein>
    <submittedName>
        <fullName evidence="4">Acetyltransferase (GNAT) family protein</fullName>
    </submittedName>
</protein>
<dbReference type="OrthoDB" id="6121095at2"/>
<keyword evidence="5" id="KW-1185">Reference proteome</keyword>
<organism evidence="4 5">
    <name type="scientific">Marinomonas communis</name>
    <dbReference type="NCBI Taxonomy" id="28254"/>
    <lineage>
        <taxon>Bacteria</taxon>
        <taxon>Pseudomonadati</taxon>
        <taxon>Pseudomonadota</taxon>
        <taxon>Gammaproteobacteria</taxon>
        <taxon>Oceanospirillales</taxon>
        <taxon>Oceanospirillaceae</taxon>
        <taxon>Marinomonas</taxon>
    </lineage>
</organism>
<keyword evidence="1 4" id="KW-0808">Transferase</keyword>
<dbReference type="PROSITE" id="PS51186">
    <property type="entry name" value="GNAT"/>
    <property type="match status" value="1"/>
</dbReference>
<evidence type="ECO:0000256" key="2">
    <source>
        <dbReference type="ARBA" id="ARBA00023315"/>
    </source>
</evidence>
<dbReference type="InterPro" id="IPR000182">
    <property type="entry name" value="GNAT_dom"/>
</dbReference>
<dbReference type="CDD" id="cd04301">
    <property type="entry name" value="NAT_SF"/>
    <property type="match status" value="1"/>
</dbReference>
<dbReference type="Proteomes" id="UP000295729">
    <property type="component" value="Unassembled WGS sequence"/>
</dbReference>
<dbReference type="SUPFAM" id="SSF55729">
    <property type="entry name" value="Acyl-CoA N-acyltransferases (Nat)"/>
    <property type="match status" value="1"/>
</dbReference>
<reference evidence="4 5" key="1">
    <citation type="submission" date="2019-03" db="EMBL/GenBank/DDBJ databases">
        <title>Genomic Encyclopedia of Type Strains, Phase IV (KMG-IV): sequencing the most valuable type-strain genomes for metagenomic binning, comparative biology and taxonomic classification.</title>
        <authorList>
            <person name="Goeker M."/>
        </authorList>
    </citation>
    <scope>NUCLEOTIDE SEQUENCE [LARGE SCALE GENOMIC DNA]</scope>
    <source>
        <strain evidence="4 5">DSM 5604</strain>
    </source>
</reference>
<proteinExistence type="predicted"/>
<gene>
    <name evidence="4" type="ORF">C8D85_3134</name>
</gene>
<feature type="domain" description="N-acetyltransferase" evidence="3">
    <location>
        <begin position="16"/>
        <end position="189"/>
    </location>
</feature>
<evidence type="ECO:0000313" key="5">
    <source>
        <dbReference type="Proteomes" id="UP000295729"/>
    </source>
</evidence>
<dbReference type="EMBL" id="SNZA01000006">
    <property type="protein sequence ID" value="TDR06204.1"/>
    <property type="molecule type" value="Genomic_DNA"/>
</dbReference>
<dbReference type="Pfam" id="PF13508">
    <property type="entry name" value="Acetyltransf_7"/>
    <property type="match status" value="1"/>
</dbReference>
<dbReference type="PANTHER" id="PTHR43420">
    <property type="entry name" value="ACETYLTRANSFERASE"/>
    <property type="match status" value="1"/>
</dbReference>
<dbReference type="Gene3D" id="3.40.630.30">
    <property type="match status" value="1"/>
</dbReference>
<dbReference type="InterPro" id="IPR050680">
    <property type="entry name" value="YpeA/RimI_acetyltransf"/>
</dbReference>